<proteinExistence type="predicted"/>
<dbReference type="Proteomes" id="UP001247805">
    <property type="component" value="Unassembled WGS sequence"/>
</dbReference>
<organism evidence="1 2">
    <name type="scientific">Paraglaciecola aquimarina</name>
    <dbReference type="NCBI Taxonomy" id="1235557"/>
    <lineage>
        <taxon>Bacteria</taxon>
        <taxon>Pseudomonadati</taxon>
        <taxon>Pseudomonadota</taxon>
        <taxon>Gammaproteobacteria</taxon>
        <taxon>Alteromonadales</taxon>
        <taxon>Alteromonadaceae</taxon>
        <taxon>Paraglaciecola</taxon>
    </lineage>
</organism>
<keyword evidence="2" id="KW-1185">Reference proteome</keyword>
<gene>
    <name evidence="1" type="ORF">RS130_11195</name>
</gene>
<comment type="caution">
    <text evidence="1">The sequence shown here is derived from an EMBL/GenBank/DDBJ whole genome shotgun (WGS) entry which is preliminary data.</text>
</comment>
<reference evidence="1 2" key="1">
    <citation type="submission" date="2023-10" db="EMBL/GenBank/DDBJ databases">
        <title>Glaciecola aquimarina strain GGW-M5 nov., isolated from a coastal seawater.</title>
        <authorList>
            <person name="Bayburt H."/>
            <person name="Kim J.M."/>
            <person name="Choi B.J."/>
            <person name="Jeon C.O."/>
        </authorList>
    </citation>
    <scope>NUCLEOTIDE SEQUENCE [LARGE SCALE GENOMIC DNA]</scope>
    <source>
        <strain evidence="1 2">KCTC 32108</strain>
    </source>
</reference>
<sequence length="231" mass="26220">MNLKSSSMQLTSKERAWLPWFGENGKLSLGRSCYLNKSIYPVIEQTFEGIAATRVQLLKVWANSQWDHLGAIKSILVQYESSGLKYCLNSKCNELADFSELFVIDDKGYILASSYEPRIGKIHDQHSAIKQATNSKRFLHGPYIDRDTLNIGPSSSKFHDEVTLMFYLPIELANQSSLFLCGRVPNDVLGDIIQREAGHIYSESGDNYLFMVDAKFDPNIQYRYSLVSLTI</sequence>
<dbReference type="EMBL" id="JAWDIO010000002">
    <property type="protein sequence ID" value="MDU0354421.1"/>
    <property type="molecule type" value="Genomic_DNA"/>
</dbReference>
<dbReference type="RefSeq" id="WP_316026022.1">
    <property type="nucleotide sequence ID" value="NZ_JAWDIO010000002.1"/>
</dbReference>
<protein>
    <submittedName>
        <fullName evidence="1">Uncharacterized protein</fullName>
    </submittedName>
</protein>
<evidence type="ECO:0000313" key="2">
    <source>
        <dbReference type="Proteomes" id="UP001247805"/>
    </source>
</evidence>
<name>A0ABU3SWM9_9ALTE</name>
<accession>A0ABU3SWM9</accession>
<evidence type="ECO:0000313" key="1">
    <source>
        <dbReference type="EMBL" id="MDU0354421.1"/>
    </source>
</evidence>